<gene>
    <name evidence="4" type="ORF">J5Y10_04540</name>
</gene>
<dbReference type="EMBL" id="JAGIZA010000002">
    <property type="protein sequence ID" value="MBP0492041.1"/>
    <property type="molecule type" value="Genomic_DNA"/>
</dbReference>
<reference evidence="4" key="1">
    <citation type="submission" date="2021-03" db="EMBL/GenBank/DDBJ databases">
        <authorList>
            <person name="So Y."/>
        </authorList>
    </citation>
    <scope>NUCLEOTIDE SEQUENCE</scope>
    <source>
        <strain evidence="4">SG15</strain>
    </source>
</reference>
<dbReference type="RefSeq" id="WP_209371131.1">
    <property type="nucleotide sequence ID" value="NZ_JAGIZA010000002.1"/>
</dbReference>
<accession>A0A940S3A9</accession>
<proteinExistence type="inferred from homology"/>
<keyword evidence="2" id="KW-0378">Hydrolase</keyword>
<comment type="caution">
    <text evidence="4">The sequence shown here is derived from an EMBL/GenBank/DDBJ whole genome shotgun (WGS) entry which is preliminary data.</text>
</comment>
<comment type="similarity">
    <text evidence="1">Belongs to the AB hydrolase superfamily. AB hydrolase 2 family.</text>
</comment>
<dbReference type="GO" id="GO:0016787">
    <property type="term" value="F:hydrolase activity"/>
    <property type="evidence" value="ECO:0007669"/>
    <property type="project" value="UniProtKB-KW"/>
</dbReference>
<feature type="domain" description="Phospholipase/carboxylesterase/thioesterase" evidence="3">
    <location>
        <begin position="13"/>
        <end position="211"/>
    </location>
</feature>
<sequence length="221" mass="22841">MAELDGPRWGPASKGKPKQLVLLLHGVGADGNDLVDLAPQWGRAVPDALFIAPHAPFPYAGAPYGRQWFDLSDRIPARMEAGVRAAAPLLDALIARECAAAGLPESHVMLMGFSQGAMTALFCGLRRTAPPAAILAFSGLLLAPESLGAELRGRPPVLLVHGEADEVVPAAGSRAAERALRDGGVPVESVFSPRLAHGIDDAGLSAGALFLQRAAAGLPEA</sequence>
<name>A0A940S3A9_9PROT</name>
<dbReference type="AlphaFoldDB" id="A0A940S3A9"/>
<dbReference type="SUPFAM" id="SSF53474">
    <property type="entry name" value="alpha/beta-Hydrolases"/>
    <property type="match status" value="1"/>
</dbReference>
<dbReference type="PANTHER" id="PTHR10655:SF17">
    <property type="entry name" value="LYSOPHOSPHOLIPASE-LIKE PROTEIN 1"/>
    <property type="match status" value="1"/>
</dbReference>
<keyword evidence="5" id="KW-1185">Reference proteome</keyword>
<evidence type="ECO:0000256" key="1">
    <source>
        <dbReference type="ARBA" id="ARBA00006499"/>
    </source>
</evidence>
<evidence type="ECO:0000313" key="4">
    <source>
        <dbReference type="EMBL" id="MBP0492041.1"/>
    </source>
</evidence>
<dbReference type="PANTHER" id="PTHR10655">
    <property type="entry name" value="LYSOPHOSPHOLIPASE-RELATED"/>
    <property type="match status" value="1"/>
</dbReference>
<evidence type="ECO:0000259" key="3">
    <source>
        <dbReference type="Pfam" id="PF02230"/>
    </source>
</evidence>
<organism evidence="4 5">
    <name type="scientific">Roseomonas indoligenes</name>
    <dbReference type="NCBI Taxonomy" id="2820811"/>
    <lineage>
        <taxon>Bacteria</taxon>
        <taxon>Pseudomonadati</taxon>
        <taxon>Pseudomonadota</taxon>
        <taxon>Alphaproteobacteria</taxon>
        <taxon>Acetobacterales</taxon>
        <taxon>Roseomonadaceae</taxon>
        <taxon>Roseomonas</taxon>
    </lineage>
</organism>
<dbReference type="Pfam" id="PF02230">
    <property type="entry name" value="Abhydrolase_2"/>
    <property type="match status" value="1"/>
</dbReference>
<protein>
    <submittedName>
        <fullName evidence="4">Phospholipase</fullName>
    </submittedName>
</protein>
<evidence type="ECO:0000256" key="2">
    <source>
        <dbReference type="ARBA" id="ARBA00022801"/>
    </source>
</evidence>
<dbReference type="Gene3D" id="3.40.50.1820">
    <property type="entry name" value="alpha/beta hydrolase"/>
    <property type="match status" value="1"/>
</dbReference>
<evidence type="ECO:0000313" key="5">
    <source>
        <dbReference type="Proteomes" id="UP000677537"/>
    </source>
</evidence>
<dbReference type="Proteomes" id="UP000677537">
    <property type="component" value="Unassembled WGS sequence"/>
</dbReference>
<dbReference type="InterPro" id="IPR050565">
    <property type="entry name" value="LYPA1-2/EST-like"/>
</dbReference>
<dbReference type="InterPro" id="IPR003140">
    <property type="entry name" value="PLipase/COase/thioEstase"/>
</dbReference>
<dbReference type="InterPro" id="IPR029058">
    <property type="entry name" value="AB_hydrolase_fold"/>
</dbReference>